<dbReference type="PANTHER" id="PTHR43699:SF1">
    <property type="entry name" value="3-DEHYDROQUINATE DEHYDRATASE"/>
    <property type="match status" value="1"/>
</dbReference>
<protein>
    <recommendedName>
        <fullName evidence="2">3-dehydroquinate dehydratase</fullName>
        <ecNumber evidence="2">4.2.1.10</ecNumber>
    </recommendedName>
</protein>
<dbReference type="EMBL" id="CP012670">
    <property type="protein sequence ID" value="AUX26891.1"/>
    <property type="molecule type" value="Genomic_DNA"/>
</dbReference>
<keyword evidence="3" id="KW-0456">Lyase</keyword>
<evidence type="ECO:0000313" key="5">
    <source>
        <dbReference type="EMBL" id="AUX26891.1"/>
    </source>
</evidence>
<dbReference type="Pfam" id="PF01487">
    <property type="entry name" value="DHquinase_I"/>
    <property type="match status" value="1"/>
</dbReference>
<dbReference type="GO" id="GO:0046279">
    <property type="term" value="P:3,4-dihydroxybenzoate biosynthetic process"/>
    <property type="evidence" value="ECO:0007669"/>
    <property type="project" value="TreeGrafter"/>
</dbReference>
<accession>A0A4P2QC11</accession>
<evidence type="ECO:0000256" key="2">
    <source>
        <dbReference type="ARBA" id="ARBA00012060"/>
    </source>
</evidence>
<evidence type="ECO:0000313" key="6">
    <source>
        <dbReference type="Proteomes" id="UP000295781"/>
    </source>
</evidence>
<dbReference type="InterPro" id="IPR050146">
    <property type="entry name" value="Type-I_3-dehydroquinase"/>
</dbReference>
<evidence type="ECO:0000256" key="1">
    <source>
        <dbReference type="ARBA" id="ARBA00001864"/>
    </source>
</evidence>
<name>A0A4P2QC11_SORCE</name>
<dbReference type="CDD" id="cd00502">
    <property type="entry name" value="DHQase_I"/>
    <property type="match status" value="1"/>
</dbReference>
<dbReference type="OrthoDB" id="9792692at2"/>
<evidence type="ECO:0000256" key="3">
    <source>
        <dbReference type="ARBA" id="ARBA00023239"/>
    </source>
</evidence>
<dbReference type="AlphaFoldDB" id="A0A4P2QC11"/>
<evidence type="ECO:0000256" key="4">
    <source>
        <dbReference type="ARBA" id="ARBA00023270"/>
    </source>
</evidence>
<keyword evidence="4" id="KW-0704">Schiff base</keyword>
<organism evidence="5 6">
    <name type="scientific">Sorangium cellulosum</name>
    <name type="common">Polyangium cellulosum</name>
    <dbReference type="NCBI Taxonomy" id="56"/>
    <lineage>
        <taxon>Bacteria</taxon>
        <taxon>Pseudomonadati</taxon>
        <taxon>Myxococcota</taxon>
        <taxon>Polyangia</taxon>
        <taxon>Polyangiales</taxon>
        <taxon>Polyangiaceae</taxon>
        <taxon>Sorangium</taxon>
    </lineage>
</organism>
<dbReference type="InterPro" id="IPR013785">
    <property type="entry name" value="Aldolase_TIM"/>
</dbReference>
<dbReference type="InterPro" id="IPR001381">
    <property type="entry name" value="DHquinase_I"/>
</dbReference>
<dbReference type="GO" id="GO:0003855">
    <property type="term" value="F:3-dehydroquinate dehydratase activity"/>
    <property type="evidence" value="ECO:0007669"/>
    <property type="project" value="UniProtKB-EC"/>
</dbReference>
<sequence>MMSKVAVSIAPKSPSECRAGMAAVAGRAGFVEVRLDAMERIDPDALRHAPLPVIATCRPMREGGRFGGPERERLDILRCASQWAAYVDIEWDTADRFESARARTLVSRHWFDHMPDLHQEYRRLRRRGDAVKLAAPARTAEDAAHVLDVLAAATSPLIAIGMGDAGRHARLAALALPHCLATYVALKRGQETAPGQPSLDDVLELS</sequence>
<dbReference type="SUPFAM" id="SSF51569">
    <property type="entry name" value="Aldolase"/>
    <property type="match status" value="1"/>
</dbReference>
<dbReference type="EC" id="4.2.1.10" evidence="2"/>
<dbReference type="RefSeq" id="WP_129354790.1">
    <property type="nucleotide sequence ID" value="NZ_CP012670.1"/>
</dbReference>
<dbReference type="Proteomes" id="UP000295781">
    <property type="component" value="Chromosome"/>
</dbReference>
<comment type="catalytic activity">
    <reaction evidence="1">
        <text>3-dehydroquinate = 3-dehydroshikimate + H2O</text>
        <dbReference type="Rhea" id="RHEA:21096"/>
        <dbReference type="ChEBI" id="CHEBI:15377"/>
        <dbReference type="ChEBI" id="CHEBI:16630"/>
        <dbReference type="ChEBI" id="CHEBI:32364"/>
        <dbReference type="EC" id="4.2.1.10"/>
    </reaction>
</comment>
<gene>
    <name evidence="5" type="ORF">SOCEGT47_074610</name>
</gene>
<proteinExistence type="predicted"/>
<dbReference type="Gene3D" id="3.20.20.70">
    <property type="entry name" value="Aldolase class I"/>
    <property type="match status" value="1"/>
</dbReference>
<dbReference type="PANTHER" id="PTHR43699">
    <property type="entry name" value="3-DEHYDROQUINATE DEHYDRATASE"/>
    <property type="match status" value="1"/>
</dbReference>
<reference evidence="5 6" key="1">
    <citation type="submission" date="2015-09" db="EMBL/GenBank/DDBJ databases">
        <title>Sorangium comparison.</title>
        <authorList>
            <person name="Zaburannyi N."/>
            <person name="Bunk B."/>
            <person name="Overmann J."/>
            <person name="Mueller R."/>
        </authorList>
    </citation>
    <scope>NUCLEOTIDE SEQUENCE [LARGE SCALE GENOMIC DNA]</scope>
    <source>
        <strain evidence="5 6">So ceGT47</strain>
    </source>
</reference>